<sequence length="39" mass="4651">MKKRLGSKQNEIFVSIWGWDSKKSWQKGRYPLDQGLNQI</sequence>
<protein>
    <submittedName>
        <fullName evidence="1">Uncharacterized protein</fullName>
    </submittedName>
</protein>
<evidence type="ECO:0000313" key="2">
    <source>
        <dbReference type="Proteomes" id="UP000016843"/>
    </source>
</evidence>
<comment type="caution">
    <text evidence="1">The sequence shown here is derived from an EMBL/GenBank/DDBJ whole genome shotgun (WGS) entry which is preliminary data.</text>
</comment>
<gene>
    <name evidence="1" type="ORF">P872_15220</name>
</gene>
<dbReference type="AlphaFoldDB" id="U5C7D9"/>
<proteinExistence type="predicted"/>
<name>U5C7D9_9BACT</name>
<dbReference type="Proteomes" id="UP000016843">
    <property type="component" value="Unassembled WGS sequence"/>
</dbReference>
<evidence type="ECO:0000313" key="1">
    <source>
        <dbReference type="EMBL" id="ERM84132.1"/>
    </source>
</evidence>
<dbReference type="EMBL" id="AWXR01000006">
    <property type="protein sequence ID" value="ERM84132.1"/>
    <property type="molecule type" value="Genomic_DNA"/>
</dbReference>
<reference evidence="1 2" key="1">
    <citation type="journal article" date="2013" name="Genome Announc.">
        <title>Draft Genome Sequence of the Psychrophilic and Alkaliphilic Rhodonellum psychrophilum Strain GCM71T.</title>
        <authorList>
            <person name="Hauptmann A.L."/>
            <person name="Glaring M.A."/>
            <person name="Hallin P.F."/>
            <person name="Prieme A."/>
            <person name="Stougaard P."/>
        </authorList>
    </citation>
    <scope>NUCLEOTIDE SEQUENCE [LARGE SCALE GENOMIC DNA]</scope>
    <source>
        <strain evidence="1 2">GCM71</strain>
    </source>
</reference>
<keyword evidence="2" id="KW-1185">Reference proteome</keyword>
<organism evidence="1 2">
    <name type="scientific">Rhodonellum psychrophilum GCM71 = DSM 17998</name>
    <dbReference type="NCBI Taxonomy" id="1123057"/>
    <lineage>
        <taxon>Bacteria</taxon>
        <taxon>Pseudomonadati</taxon>
        <taxon>Bacteroidota</taxon>
        <taxon>Cytophagia</taxon>
        <taxon>Cytophagales</taxon>
        <taxon>Cytophagaceae</taxon>
        <taxon>Rhodonellum</taxon>
    </lineage>
</organism>
<accession>U5C7D9</accession>